<dbReference type="EMBL" id="JAHXZJ010001864">
    <property type="protein sequence ID" value="KAH0549667.1"/>
    <property type="molecule type" value="Genomic_DNA"/>
</dbReference>
<name>A0AAV7IEX6_COTGL</name>
<feature type="compositionally biased region" description="Acidic residues" evidence="1">
    <location>
        <begin position="357"/>
        <end position="366"/>
    </location>
</feature>
<comment type="caution">
    <text evidence="2">The sequence shown here is derived from an EMBL/GenBank/DDBJ whole genome shotgun (WGS) entry which is preliminary data.</text>
</comment>
<keyword evidence="3" id="KW-1185">Reference proteome</keyword>
<feature type="region of interest" description="Disordered" evidence="1">
    <location>
        <begin position="318"/>
        <end position="370"/>
    </location>
</feature>
<evidence type="ECO:0000256" key="1">
    <source>
        <dbReference type="SAM" id="MobiDB-lite"/>
    </source>
</evidence>
<reference evidence="2 3" key="1">
    <citation type="journal article" date="2021" name="J. Hered.">
        <title>A chromosome-level genome assembly of the parasitoid wasp, Cotesia glomerata (Hymenoptera: Braconidae).</title>
        <authorList>
            <person name="Pinto B.J."/>
            <person name="Weis J.J."/>
            <person name="Gamble T."/>
            <person name="Ode P.J."/>
            <person name="Paul R."/>
            <person name="Zaspel J.M."/>
        </authorList>
    </citation>
    <scope>NUCLEOTIDE SEQUENCE [LARGE SCALE GENOMIC DNA]</scope>
    <source>
        <strain evidence="2">CgM1</strain>
    </source>
</reference>
<accession>A0AAV7IEX6</accession>
<organism evidence="2 3">
    <name type="scientific">Cotesia glomerata</name>
    <name type="common">Lepidopteran parasitic wasp</name>
    <name type="synonym">Apanteles glomeratus</name>
    <dbReference type="NCBI Taxonomy" id="32391"/>
    <lineage>
        <taxon>Eukaryota</taxon>
        <taxon>Metazoa</taxon>
        <taxon>Ecdysozoa</taxon>
        <taxon>Arthropoda</taxon>
        <taxon>Hexapoda</taxon>
        <taxon>Insecta</taxon>
        <taxon>Pterygota</taxon>
        <taxon>Neoptera</taxon>
        <taxon>Endopterygota</taxon>
        <taxon>Hymenoptera</taxon>
        <taxon>Apocrita</taxon>
        <taxon>Ichneumonoidea</taxon>
        <taxon>Braconidae</taxon>
        <taxon>Microgastrinae</taxon>
        <taxon>Cotesia</taxon>
    </lineage>
</organism>
<sequence length="666" mass="77400">MASSMSKYFFKKQIFYSYDELNTLVMRYEKYEKQKLSNRNRIPLREDDENSEENRNRLIYKTIRYECKFGKNYHGSEAEVRQTNSFKRNCPFFIQINKPLNAQVLRISTLNLAHNHPGTESSKFLANRTKLYDICEKLNLNEPQIILSKIILSESPKSTPFVQLNPNGGQSIDDSIKQQLLKESTNFISEVHEKNCCTDFKKIKNVRFSTFENHFNDSDRLLNTINVSSDLYEISNDLFETIDPANISYQVRNGDLDNFLIDMNTTGIGHELTIETETTQDIHNYLFENEQEPFTYENNLQPENGTNTDNIEYRRNTIETNAIEPEKSYDKNTQRKLQIDYSSDSESKDSDSSYEPVESDESIENEDYPHGFGNAVKIRYSKKKKELFNTKQGRKEDSKPGLIKVARCPNKASKKGGSNYAVCSKCKGWYSKNNIRHHYRVCQDGAKSSKGILAKARRIQGQIHQRASDAMRHKIIPYMKLTEHVKLIRYDLMIILFGNEECTKYKKRNLAQMIRAKLSLLARFLVVMKETDSTISDFASIYNPAHYYKVIETINKFAGLDEETGYFKVPDRASEITTNINKIGQILINECIINKENEKKEVQNFLSLCNQGFANIINRTVQETRLMTQRKKIVELPNTTDIRRFSIFLDKKIDDNIKLLEQGFSV</sequence>
<dbReference type="Proteomes" id="UP000826195">
    <property type="component" value="Unassembled WGS sequence"/>
</dbReference>
<feature type="compositionally biased region" description="Basic and acidic residues" evidence="1">
    <location>
        <begin position="324"/>
        <end position="333"/>
    </location>
</feature>
<proteinExistence type="predicted"/>
<dbReference type="PANTHER" id="PTHR33480:SF1">
    <property type="entry name" value="TYR RECOMBINASE DOMAIN-CONTAINING PROTEIN"/>
    <property type="match status" value="1"/>
</dbReference>
<evidence type="ECO:0000313" key="3">
    <source>
        <dbReference type="Proteomes" id="UP000826195"/>
    </source>
</evidence>
<dbReference type="PANTHER" id="PTHR33480">
    <property type="entry name" value="SET DOMAIN-CONTAINING PROTEIN-RELATED"/>
    <property type="match status" value="1"/>
</dbReference>
<protein>
    <submittedName>
        <fullName evidence="2">Uncharacterized protein</fullName>
    </submittedName>
</protein>
<gene>
    <name evidence="2" type="ORF">KQX54_012091</name>
</gene>
<evidence type="ECO:0000313" key="2">
    <source>
        <dbReference type="EMBL" id="KAH0549667.1"/>
    </source>
</evidence>
<dbReference type="AlphaFoldDB" id="A0AAV7IEX6"/>